<evidence type="ECO:0000256" key="6">
    <source>
        <dbReference type="ARBA" id="ARBA00023136"/>
    </source>
</evidence>
<accession>A0A9D7SCF8</accession>
<dbReference type="EMBL" id="JADKFW010000012">
    <property type="protein sequence ID" value="MBK9718639.1"/>
    <property type="molecule type" value="Genomic_DNA"/>
</dbReference>
<comment type="subcellular location">
    <subcellularLocation>
        <location evidence="1">Endomembrane system</location>
        <topology evidence="1">Multi-pass membrane protein</topology>
    </subcellularLocation>
</comment>
<dbReference type="PANTHER" id="PTHR21624">
    <property type="entry name" value="STEROL DESATURASE-RELATED PROTEIN"/>
    <property type="match status" value="1"/>
</dbReference>
<evidence type="ECO:0000259" key="8">
    <source>
        <dbReference type="Pfam" id="PF04116"/>
    </source>
</evidence>
<evidence type="ECO:0000256" key="3">
    <source>
        <dbReference type="ARBA" id="ARBA00022989"/>
    </source>
</evidence>
<name>A0A9D7SCF8_9BACT</name>
<sequence>MIGIIFTKFILYENTISYGISPLSSWIQLIVIFIILDFTYYIYHFLMHKFGIMWRFHSIHHSDTVLNVATSLREHPIETIIRMSHYIIVACLLGPLFWIISLHQLIQVASKIIIHSNFRFPDRIDKQLSIFLITPNMHHVHHHYKKPYTDSNFGDLFSIWDRLFCTFRYLPKEKVQFGLDDISYTHKLTFLQLLKTYLTTNIKKQVL</sequence>
<organism evidence="9 10">
    <name type="scientific">Candidatus Defluviibacterium haderslevense</name>
    <dbReference type="NCBI Taxonomy" id="2981993"/>
    <lineage>
        <taxon>Bacteria</taxon>
        <taxon>Pseudomonadati</taxon>
        <taxon>Bacteroidota</taxon>
        <taxon>Saprospiria</taxon>
        <taxon>Saprospirales</taxon>
        <taxon>Saprospiraceae</taxon>
        <taxon>Candidatus Defluviibacterium</taxon>
    </lineage>
</organism>
<evidence type="ECO:0000256" key="2">
    <source>
        <dbReference type="ARBA" id="ARBA00022692"/>
    </source>
</evidence>
<proteinExistence type="predicted"/>
<comment type="caution">
    <text evidence="9">The sequence shown here is derived from an EMBL/GenBank/DDBJ whole genome shotgun (WGS) entry which is preliminary data.</text>
</comment>
<feature type="transmembrane region" description="Helical" evidence="7">
    <location>
        <begin position="26"/>
        <end position="46"/>
    </location>
</feature>
<dbReference type="Proteomes" id="UP000808349">
    <property type="component" value="Unassembled WGS sequence"/>
</dbReference>
<dbReference type="GO" id="GO:0050479">
    <property type="term" value="F:glyceryl-ether monooxygenase activity"/>
    <property type="evidence" value="ECO:0007669"/>
    <property type="project" value="TreeGrafter"/>
</dbReference>
<dbReference type="PANTHER" id="PTHR21624:SF1">
    <property type="entry name" value="ALKYLGLYCEROL MONOOXYGENASE"/>
    <property type="match status" value="1"/>
</dbReference>
<evidence type="ECO:0000256" key="1">
    <source>
        <dbReference type="ARBA" id="ARBA00004127"/>
    </source>
</evidence>
<dbReference type="InterPro" id="IPR051689">
    <property type="entry name" value="Sterol_desaturase/TMEM195"/>
</dbReference>
<evidence type="ECO:0000313" key="9">
    <source>
        <dbReference type="EMBL" id="MBK9718639.1"/>
    </source>
</evidence>
<keyword evidence="5" id="KW-0443">Lipid metabolism</keyword>
<dbReference type="AlphaFoldDB" id="A0A9D7SCF8"/>
<dbReference type="GO" id="GO:0012505">
    <property type="term" value="C:endomembrane system"/>
    <property type="evidence" value="ECO:0007669"/>
    <property type="project" value="UniProtKB-SubCell"/>
</dbReference>
<evidence type="ECO:0000313" key="10">
    <source>
        <dbReference type="Proteomes" id="UP000808349"/>
    </source>
</evidence>
<gene>
    <name evidence="9" type="ORF">IPO85_14225</name>
</gene>
<feature type="transmembrane region" description="Helical" evidence="7">
    <location>
        <begin position="86"/>
        <end position="106"/>
    </location>
</feature>
<dbReference type="Pfam" id="PF04116">
    <property type="entry name" value="FA_hydroxylase"/>
    <property type="match status" value="1"/>
</dbReference>
<keyword evidence="3 7" id="KW-1133">Transmembrane helix</keyword>
<dbReference type="GO" id="GO:0016020">
    <property type="term" value="C:membrane"/>
    <property type="evidence" value="ECO:0007669"/>
    <property type="project" value="GOC"/>
</dbReference>
<keyword evidence="2 7" id="KW-0812">Transmembrane</keyword>
<protein>
    <submittedName>
        <fullName evidence="9">Sterol desaturase family protein</fullName>
    </submittedName>
</protein>
<feature type="domain" description="Fatty acid hydroxylase" evidence="8">
    <location>
        <begin position="30"/>
        <end position="166"/>
    </location>
</feature>
<keyword evidence="6 7" id="KW-0472">Membrane</keyword>
<dbReference type="GO" id="GO:0008610">
    <property type="term" value="P:lipid biosynthetic process"/>
    <property type="evidence" value="ECO:0007669"/>
    <property type="project" value="InterPro"/>
</dbReference>
<reference evidence="9 10" key="1">
    <citation type="submission" date="2020-10" db="EMBL/GenBank/DDBJ databases">
        <title>Connecting structure to function with the recovery of over 1000 high-quality activated sludge metagenome-assembled genomes encoding full-length rRNA genes using long-read sequencing.</title>
        <authorList>
            <person name="Singleton C.M."/>
            <person name="Petriglieri F."/>
            <person name="Kristensen J.M."/>
            <person name="Kirkegaard R.H."/>
            <person name="Michaelsen T.Y."/>
            <person name="Andersen M.H."/>
            <person name="Karst S.M."/>
            <person name="Dueholm M.S."/>
            <person name="Nielsen P.H."/>
            <person name="Albertsen M."/>
        </authorList>
    </citation>
    <scope>NUCLEOTIDE SEQUENCE [LARGE SCALE GENOMIC DNA]</scope>
    <source>
        <strain evidence="9">Ribe_18-Q3-R11-54_BAT3C.373</strain>
    </source>
</reference>
<dbReference type="GO" id="GO:0005506">
    <property type="term" value="F:iron ion binding"/>
    <property type="evidence" value="ECO:0007669"/>
    <property type="project" value="InterPro"/>
</dbReference>
<dbReference type="GO" id="GO:0006643">
    <property type="term" value="P:membrane lipid metabolic process"/>
    <property type="evidence" value="ECO:0007669"/>
    <property type="project" value="TreeGrafter"/>
</dbReference>
<evidence type="ECO:0000256" key="5">
    <source>
        <dbReference type="ARBA" id="ARBA00023098"/>
    </source>
</evidence>
<evidence type="ECO:0000256" key="4">
    <source>
        <dbReference type="ARBA" id="ARBA00023002"/>
    </source>
</evidence>
<keyword evidence="4" id="KW-0560">Oxidoreductase</keyword>
<evidence type="ECO:0000256" key="7">
    <source>
        <dbReference type="SAM" id="Phobius"/>
    </source>
</evidence>
<dbReference type="InterPro" id="IPR006694">
    <property type="entry name" value="Fatty_acid_hydroxylase"/>
</dbReference>